<gene>
    <name evidence="1" type="ORF">N8T08_008418</name>
</gene>
<dbReference type="EMBL" id="JAOPJF010000058">
    <property type="protein sequence ID" value="KAK1141905.1"/>
    <property type="molecule type" value="Genomic_DNA"/>
</dbReference>
<comment type="caution">
    <text evidence="1">The sequence shown here is derived from an EMBL/GenBank/DDBJ whole genome shotgun (WGS) entry which is preliminary data.</text>
</comment>
<sequence>MAYKFYHYDPSGAAAVAFAAAFGLTTVIHLWQMFRSRTWYFVPFIIGGIFEALGYLCRFISSTETPDWTMKPYIGQSLMLLLAPALFAASVYMILGRIILLLNAGSVSLIRPSWLTKIFVTGDVLSFFIQSGGGGILAKADSKDKKDLGEHMIIVGLFVQIVFFGFFIVVSIVFHRRMLATPMHQMVSSRVPWTKYMKVLYVVSVLIMVRSVYRVAEYVQGSDGALQGTEAYLYVFDAALMFLCCIIFNVYHPSKIVSNRQEKQWDTDDLEMLNNNTTYRSVP</sequence>
<evidence type="ECO:0000313" key="2">
    <source>
        <dbReference type="Proteomes" id="UP001177260"/>
    </source>
</evidence>
<evidence type="ECO:0000313" key="1">
    <source>
        <dbReference type="EMBL" id="KAK1141905.1"/>
    </source>
</evidence>
<accession>A0ACC3AWF3</accession>
<keyword evidence="2" id="KW-1185">Reference proteome</keyword>
<organism evidence="1 2">
    <name type="scientific">Aspergillus melleus</name>
    <dbReference type="NCBI Taxonomy" id="138277"/>
    <lineage>
        <taxon>Eukaryota</taxon>
        <taxon>Fungi</taxon>
        <taxon>Dikarya</taxon>
        <taxon>Ascomycota</taxon>
        <taxon>Pezizomycotina</taxon>
        <taxon>Eurotiomycetes</taxon>
        <taxon>Eurotiomycetidae</taxon>
        <taxon>Eurotiales</taxon>
        <taxon>Aspergillaceae</taxon>
        <taxon>Aspergillus</taxon>
        <taxon>Aspergillus subgen. Circumdati</taxon>
    </lineage>
</organism>
<proteinExistence type="predicted"/>
<reference evidence="1 2" key="1">
    <citation type="journal article" date="2023" name="ACS Omega">
        <title>Identification of the Neoaspergillic Acid Biosynthesis Gene Cluster by Establishing an In Vitro CRISPR-Ribonucleoprotein Genetic System in Aspergillus melleus.</title>
        <authorList>
            <person name="Yuan B."/>
            <person name="Grau M.F."/>
            <person name="Murata R.M."/>
            <person name="Torok T."/>
            <person name="Venkateswaran K."/>
            <person name="Stajich J.E."/>
            <person name="Wang C.C.C."/>
        </authorList>
    </citation>
    <scope>NUCLEOTIDE SEQUENCE [LARGE SCALE GENOMIC DNA]</scope>
    <source>
        <strain evidence="1 2">IMV 1140</strain>
    </source>
</reference>
<name>A0ACC3AWF3_9EURO</name>
<dbReference type="Proteomes" id="UP001177260">
    <property type="component" value="Unassembled WGS sequence"/>
</dbReference>
<protein>
    <submittedName>
        <fullName evidence="1">Uncharacterized protein</fullName>
    </submittedName>
</protein>